<sequence length="24" mass="2648">ISKLLNAFLQEDSIYLGIQKGLLA</sequence>
<comment type="caution">
    <text evidence="1">The sequence shown here is derived from an EMBL/GenBank/DDBJ whole genome shotgun (WGS) entry which is preliminary data.</text>
</comment>
<accession>A0A1B6NPY3</accession>
<organism evidence="1">
    <name type="scientific">marine sediment metagenome</name>
    <dbReference type="NCBI Taxonomy" id="412755"/>
    <lineage>
        <taxon>unclassified sequences</taxon>
        <taxon>metagenomes</taxon>
        <taxon>ecological metagenomes</taxon>
    </lineage>
</organism>
<gene>
    <name evidence="1" type="ORF">MGSAQ_003156</name>
</gene>
<dbReference type="EMBL" id="AYSL01001843">
    <property type="protein sequence ID" value="KTF05351.1"/>
    <property type="molecule type" value="Genomic_DNA"/>
</dbReference>
<proteinExistence type="predicted"/>
<evidence type="ECO:0000313" key="1">
    <source>
        <dbReference type="EMBL" id="KTF05351.1"/>
    </source>
</evidence>
<feature type="non-terminal residue" evidence="1">
    <location>
        <position position="1"/>
    </location>
</feature>
<dbReference type="AlphaFoldDB" id="A0A1B6NPY3"/>
<reference evidence="1" key="1">
    <citation type="submission" date="2013-11" db="EMBL/GenBank/DDBJ databases">
        <title>Microbial diversity, functional groups and degradation webs in Northern and Southern Mediterranean and Red Sea marine crude oil polluted sites.</title>
        <authorList>
            <person name="Daffonchio D."/>
            <person name="Mapelli F."/>
            <person name="Ferrer M."/>
            <person name="Richter M."/>
            <person name="Cherif A."/>
            <person name="Malkawi H.I."/>
            <person name="Yakimov M.M."/>
            <person name="Abdel-Fattah Y.R."/>
            <person name="Blaghen M."/>
            <person name="Golyshin P.N."/>
            <person name="Kalogerakis N."/>
            <person name="Boon N."/>
            <person name="Magagnini M."/>
            <person name="Fava F."/>
        </authorList>
    </citation>
    <scope>NUCLEOTIDE SEQUENCE</scope>
</reference>
<protein>
    <submittedName>
        <fullName evidence="1">Uncharacterized protein</fullName>
    </submittedName>
</protein>
<name>A0A1B6NPY3_9ZZZZ</name>